<keyword evidence="4" id="KW-0804">Transcription</keyword>
<comment type="similarity">
    <text evidence="1">Belongs to the sigma-70 factor family. ECF subfamily.</text>
</comment>
<dbReference type="KEGG" id="fbm:MQE35_04035"/>
<evidence type="ECO:0000256" key="4">
    <source>
        <dbReference type="ARBA" id="ARBA00023163"/>
    </source>
</evidence>
<dbReference type="InterPro" id="IPR036388">
    <property type="entry name" value="WH-like_DNA-bd_sf"/>
</dbReference>
<keyword evidence="3" id="KW-0731">Sigma factor</keyword>
<dbReference type="InterPro" id="IPR013249">
    <property type="entry name" value="RNA_pol_sigma70_r4_t2"/>
</dbReference>
<feature type="domain" description="RNA polymerase sigma factor 70 region 4 type 2" evidence="6">
    <location>
        <begin position="127"/>
        <end position="169"/>
    </location>
</feature>
<dbReference type="PANTHER" id="PTHR43133:SF46">
    <property type="entry name" value="RNA POLYMERASE SIGMA-70 FACTOR ECF SUBFAMILY"/>
    <property type="match status" value="1"/>
</dbReference>
<feature type="domain" description="RNA polymerase sigma-70 region 2" evidence="5">
    <location>
        <begin position="29"/>
        <end position="90"/>
    </location>
</feature>
<dbReference type="PANTHER" id="PTHR43133">
    <property type="entry name" value="RNA POLYMERASE ECF-TYPE SIGMA FACTO"/>
    <property type="match status" value="1"/>
</dbReference>
<evidence type="ECO:0000259" key="6">
    <source>
        <dbReference type="Pfam" id="PF08281"/>
    </source>
</evidence>
<dbReference type="GO" id="GO:0006352">
    <property type="term" value="P:DNA-templated transcription initiation"/>
    <property type="evidence" value="ECO:0007669"/>
    <property type="project" value="InterPro"/>
</dbReference>
<dbReference type="InterPro" id="IPR013324">
    <property type="entry name" value="RNA_pol_sigma_r3/r4-like"/>
</dbReference>
<dbReference type="NCBIfam" id="TIGR02985">
    <property type="entry name" value="Sig70_bacteroi1"/>
    <property type="match status" value="1"/>
</dbReference>
<keyword evidence="2" id="KW-0805">Transcription regulation</keyword>
<dbReference type="InterPro" id="IPR014284">
    <property type="entry name" value="RNA_pol_sigma-70_dom"/>
</dbReference>
<dbReference type="GO" id="GO:0016987">
    <property type="term" value="F:sigma factor activity"/>
    <property type="evidence" value="ECO:0007669"/>
    <property type="project" value="UniProtKB-KW"/>
</dbReference>
<dbReference type="InterPro" id="IPR039425">
    <property type="entry name" value="RNA_pol_sigma-70-like"/>
</dbReference>
<evidence type="ECO:0000256" key="1">
    <source>
        <dbReference type="ARBA" id="ARBA00010641"/>
    </source>
</evidence>
<protein>
    <submittedName>
        <fullName evidence="7">RNA polymerase sigma-70 factor</fullName>
    </submittedName>
</protein>
<dbReference type="Pfam" id="PF04542">
    <property type="entry name" value="Sigma70_r2"/>
    <property type="match status" value="1"/>
</dbReference>
<gene>
    <name evidence="7" type="ORF">MQE35_04035</name>
</gene>
<dbReference type="NCBIfam" id="TIGR02937">
    <property type="entry name" value="sigma70-ECF"/>
    <property type="match status" value="1"/>
</dbReference>
<evidence type="ECO:0000313" key="8">
    <source>
        <dbReference type="Proteomes" id="UP000831290"/>
    </source>
</evidence>
<dbReference type="AlphaFoldDB" id="A0A9E6ZQ13"/>
<dbReference type="InterPro" id="IPR014327">
    <property type="entry name" value="RNA_pol_sigma70_bacteroid"/>
</dbReference>
<evidence type="ECO:0000259" key="5">
    <source>
        <dbReference type="Pfam" id="PF04542"/>
    </source>
</evidence>
<evidence type="ECO:0000313" key="7">
    <source>
        <dbReference type="EMBL" id="UOB18465.1"/>
    </source>
</evidence>
<dbReference type="GO" id="GO:0003677">
    <property type="term" value="F:DNA binding"/>
    <property type="evidence" value="ECO:0007669"/>
    <property type="project" value="InterPro"/>
</dbReference>
<sequence>MLKSYSDKELFEQIALDNSHAFKVLHDMYSSKMFVYAFNVLKNKQVCEDIIQNIFIDLWSKRKEAKITNIKSYLFRAVKYQLCNYFRDQKISNEDITRLNIIDVSLNASKKMEYDELEEAVYISYLKLPKRCKEIFELSRYQNKSHKEISEELKISIQAVKNQISKALSSIKKDLHEQGYVISFISLSSILGNLI</sequence>
<name>A0A9E6ZQ13_9FLAO</name>
<evidence type="ECO:0000256" key="2">
    <source>
        <dbReference type="ARBA" id="ARBA00023015"/>
    </source>
</evidence>
<dbReference type="RefSeq" id="WP_255844701.1">
    <property type="nucleotide sequence ID" value="NZ_CP094358.1"/>
</dbReference>
<dbReference type="EMBL" id="CP094358">
    <property type="protein sequence ID" value="UOB18465.1"/>
    <property type="molecule type" value="Genomic_DNA"/>
</dbReference>
<reference evidence="7" key="1">
    <citation type="submission" date="2022-03" db="EMBL/GenBank/DDBJ databases">
        <title>Description of Abyssus ytuae gen. nov., sp. nov., a novel member of the family Flavobacteriaceae isolated from the sediment of Mariana Trench.</title>
        <authorList>
            <person name="Zhang J."/>
            <person name="Xu X."/>
        </authorList>
    </citation>
    <scope>NUCLEOTIDE SEQUENCE</scope>
    <source>
        <strain evidence="7">MT3330</strain>
    </source>
</reference>
<accession>A0A9E6ZQ13</accession>
<organism evidence="7 8">
    <name type="scientific">Abyssalbus ytuae</name>
    <dbReference type="NCBI Taxonomy" id="2926907"/>
    <lineage>
        <taxon>Bacteria</taxon>
        <taxon>Pseudomonadati</taxon>
        <taxon>Bacteroidota</taxon>
        <taxon>Flavobacteriia</taxon>
        <taxon>Flavobacteriales</taxon>
        <taxon>Flavobacteriaceae</taxon>
        <taxon>Abyssalbus</taxon>
    </lineage>
</organism>
<dbReference type="InterPro" id="IPR013325">
    <property type="entry name" value="RNA_pol_sigma_r2"/>
</dbReference>
<keyword evidence="8" id="KW-1185">Reference proteome</keyword>
<dbReference type="Gene3D" id="1.10.1740.10">
    <property type="match status" value="1"/>
</dbReference>
<dbReference type="InterPro" id="IPR007627">
    <property type="entry name" value="RNA_pol_sigma70_r2"/>
</dbReference>
<dbReference type="Pfam" id="PF08281">
    <property type="entry name" value="Sigma70_r4_2"/>
    <property type="match status" value="1"/>
</dbReference>
<evidence type="ECO:0000256" key="3">
    <source>
        <dbReference type="ARBA" id="ARBA00023082"/>
    </source>
</evidence>
<dbReference type="Gene3D" id="1.10.10.10">
    <property type="entry name" value="Winged helix-like DNA-binding domain superfamily/Winged helix DNA-binding domain"/>
    <property type="match status" value="1"/>
</dbReference>
<dbReference type="Proteomes" id="UP000831290">
    <property type="component" value="Chromosome"/>
</dbReference>
<proteinExistence type="inferred from homology"/>
<dbReference type="SUPFAM" id="SSF88946">
    <property type="entry name" value="Sigma2 domain of RNA polymerase sigma factors"/>
    <property type="match status" value="1"/>
</dbReference>
<dbReference type="SUPFAM" id="SSF88659">
    <property type="entry name" value="Sigma3 and sigma4 domains of RNA polymerase sigma factors"/>
    <property type="match status" value="1"/>
</dbReference>